<dbReference type="InterPro" id="IPR025948">
    <property type="entry name" value="HTH-like_dom"/>
</dbReference>
<evidence type="ECO:0000313" key="3">
    <source>
        <dbReference type="EMBL" id="RAI78849.1"/>
    </source>
</evidence>
<dbReference type="Pfam" id="PF13276">
    <property type="entry name" value="HTH_21"/>
    <property type="match status" value="1"/>
</dbReference>
<dbReference type="PANTHER" id="PTHR46889">
    <property type="entry name" value="TRANSPOSASE INSF FOR INSERTION SEQUENCE IS3B-RELATED"/>
    <property type="match status" value="1"/>
</dbReference>
<comment type="function">
    <text evidence="1">Involved in the transposition of the insertion sequence.</text>
</comment>
<accession>A0A395G4B0</accession>
<dbReference type="Gene3D" id="3.30.420.10">
    <property type="entry name" value="Ribonuclease H-like superfamily/Ribonuclease H"/>
    <property type="match status" value="1"/>
</dbReference>
<gene>
    <name evidence="3" type="ORF">BFS35_013505</name>
</gene>
<dbReference type="Pfam" id="PF00665">
    <property type="entry name" value="rve"/>
    <property type="match status" value="1"/>
</dbReference>
<feature type="domain" description="Integrase catalytic" evidence="2">
    <location>
        <begin position="146"/>
        <end position="310"/>
    </location>
</feature>
<dbReference type="NCBIfam" id="NF033516">
    <property type="entry name" value="transpos_IS3"/>
    <property type="match status" value="1"/>
</dbReference>
<dbReference type="PROSITE" id="PS50994">
    <property type="entry name" value="INTEGRASE"/>
    <property type="match status" value="1"/>
</dbReference>
<sequence>MRNRNCFRKKVTILSLKKSNKEIVAAIIELRNESNYKLKEILSVAMIAKSVYHYWKLRLSVTKHKDNYLITLIKEIINKHKNRIGYRTVTDELRELGFVVNHKKVLRIMRENNLLCTKFKHRNRTYKSYKGKVGKTAKNKLNRRFVTNRPYQKLLTDVTQFNIKNGTKLYLSTIFDVCSKEIISYSISKRPTLEFVMESLLKAINVIPDLPYRTTIHSDQGWQYQHKSWVQSLKKNRIIQSMSRKGNCLDNSPMENFFGILKQEMFYGETFDSYDELEEEIIDYMEYYNLVRKKRKLKSKTPVEYRNLALMKVA</sequence>
<dbReference type="InterPro" id="IPR048020">
    <property type="entry name" value="Transpos_IS3"/>
</dbReference>
<name>A0A395G4B0_9STAP</name>
<evidence type="ECO:0000259" key="2">
    <source>
        <dbReference type="PROSITE" id="PS50994"/>
    </source>
</evidence>
<protein>
    <submittedName>
        <fullName evidence="3">IS3 family transposase</fullName>
    </submittedName>
</protein>
<dbReference type="AlphaFoldDB" id="A0A395G4B0"/>
<dbReference type="InterPro" id="IPR001584">
    <property type="entry name" value="Integrase_cat-core"/>
</dbReference>
<dbReference type="PANTHER" id="PTHR46889:SF4">
    <property type="entry name" value="TRANSPOSASE INSO FOR INSERTION SEQUENCE ELEMENT IS911B-RELATED"/>
    <property type="match status" value="1"/>
</dbReference>
<keyword evidence="4" id="KW-1185">Reference proteome</keyword>
<evidence type="ECO:0000256" key="1">
    <source>
        <dbReference type="ARBA" id="ARBA00002286"/>
    </source>
</evidence>
<dbReference type="Pfam" id="PF13333">
    <property type="entry name" value="rve_2"/>
    <property type="match status" value="1"/>
</dbReference>
<dbReference type="InterPro" id="IPR012337">
    <property type="entry name" value="RNaseH-like_sf"/>
</dbReference>
<dbReference type="GO" id="GO:0003676">
    <property type="term" value="F:nucleic acid binding"/>
    <property type="evidence" value="ECO:0007669"/>
    <property type="project" value="InterPro"/>
</dbReference>
<organism evidence="3 4">
    <name type="scientific">Macrococcoides goetzii</name>
    <dbReference type="NCBI Taxonomy" id="1891097"/>
    <lineage>
        <taxon>Bacteria</taxon>
        <taxon>Bacillati</taxon>
        <taxon>Bacillota</taxon>
        <taxon>Bacilli</taxon>
        <taxon>Bacillales</taxon>
        <taxon>Staphylococcaceae</taxon>
        <taxon>Macrococcoides</taxon>
    </lineage>
</organism>
<dbReference type="Proteomes" id="UP000229523">
    <property type="component" value="Unassembled WGS sequence"/>
</dbReference>
<proteinExistence type="predicted"/>
<dbReference type="InterPro" id="IPR036397">
    <property type="entry name" value="RNaseH_sf"/>
</dbReference>
<dbReference type="SUPFAM" id="SSF53098">
    <property type="entry name" value="Ribonuclease H-like"/>
    <property type="match status" value="1"/>
</dbReference>
<dbReference type="GO" id="GO:0015074">
    <property type="term" value="P:DNA integration"/>
    <property type="evidence" value="ECO:0007669"/>
    <property type="project" value="InterPro"/>
</dbReference>
<dbReference type="InterPro" id="IPR050900">
    <property type="entry name" value="Transposase_IS3/IS150/IS904"/>
</dbReference>
<dbReference type="EMBL" id="MJBI02000016">
    <property type="protein sequence ID" value="RAI78849.1"/>
    <property type="molecule type" value="Genomic_DNA"/>
</dbReference>
<evidence type="ECO:0000313" key="4">
    <source>
        <dbReference type="Proteomes" id="UP000229523"/>
    </source>
</evidence>
<comment type="caution">
    <text evidence="3">The sequence shown here is derived from an EMBL/GenBank/DDBJ whole genome shotgun (WGS) entry which is preliminary data.</text>
</comment>
<reference evidence="3 4" key="1">
    <citation type="journal article" date="2018" name="Front. Microbiol.">
        <title>Description and Comparative Genomics of Macrococcus caseolyticus subsp. hominis subsp. nov., Macrococcus goetzii sp. nov., Macrococcus epidermidis sp. nov., and Macrococcus bohemicus sp. nov., Novel Macrococci From Human Clinical Material With Virulence Potential and Suspected Uptake of Foreign DNA by Natural Transformation.</title>
        <authorList>
            <person name="Maslanova I."/>
            <person name="Wertheimer Z."/>
            <person name="Sedlacek I."/>
            <person name="Svec P."/>
            <person name="Indrakova A."/>
            <person name="Kovarovic V."/>
            <person name="Schumann P."/>
            <person name="Sproer C."/>
            <person name="Kralova S."/>
            <person name="Sedo O."/>
            <person name="Kristofova L."/>
            <person name="Vrbovska V."/>
            <person name="Fuzik T."/>
            <person name="Petras P."/>
            <person name="Zdrahal Z."/>
            <person name="Ruzickova V."/>
            <person name="Doskar J."/>
            <person name="Pantucek R."/>
        </authorList>
    </citation>
    <scope>NUCLEOTIDE SEQUENCE [LARGE SCALE GENOMIC DNA]</scope>
    <source>
        <strain evidence="3 4">CCM 4927</strain>
    </source>
</reference>